<dbReference type="EMBL" id="VJMJ01000071">
    <property type="protein sequence ID" value="KAF0738664.1"/>
    <property type="molecule type" value="Genomic_DNA"/>
</dbReference>
<dbReference type="InterPro" id="IPR011989">
    <property type="entry name" value="ARM-like"/>
</dbReference>
<dbReference type="InterPro" id="IPR058537">
    <property type="entry name" value="TPR_TNPO3_IPO13_4th"/>
</dbReference>
<dbReference type="SUPFAM" id="SSF48371">
    <property type="entry name" value="ARM repeat"/>
    <property type="match status" value="1"/>
</dbReference>
<name>A0A6G0XF12_9STRA</name>
<sequence length="898" mass="100247">MEDSVIQAVEALYASSSTGQIRTAADEYLRSFQSSPSAFPVSYAFLANSAVPSVVQLFSAQTISHLTLSTAECSQLTTLFNLHRERDIVRLLGTALVRNMEPGQGLDWLIQGPWEDGIRISLLTLAAVEGVAYGEAQNVIYYLGSRNVTSKDSLNCMSEWLKLLDRQARHPDLVVKNPLTTSAIQVLQRGMEDTSDVFDAAVDVIVEVIRTYNSIFDDLPVIQWLLPQLMLLKPLFTEAAAQDHIECCLGLTRIFTEMAEVYLDVLLGDTPMNQTMVVETLLDCMAYPDPELAEITIPFWFAFTEALRFSDDKAKLIETFHASLTRLTVICMQTMCFQDEFQRLPTDKQQDFKAFRKELGDILQDCCVLLGTESVLQHCVQGLHAIFNGQVSPESKWESIEAHLYSFRSIARQVELQLQDRSGAKKLDETPLHTIFAFLPQFPSHPAIQYTSCLVISRYAEWLAASGASYLPSLLQFIDATIKVSIHRQEYQDWQVPTAVAAALRGLCIDCWAQVGRDLMQYYGQLQANDTLDVEDQVILLEGICKGVSIGEPALIIPALETLVAPIVQRMNLALDGPNSAPKSIQKDLLRLMCIFDHTTPSNVPADAVHPLVALSEQLFPLFQKTLQVYGSNGEIVERCCRCFKRMLRIPAMVVMVPSLTQMLVQFFANTPQSSYLYCANQVVKHFGSIGQLHAIFEPLFTQLSQQTFQVLNQSLVDHPDIVEEYFYLVERYVRALPWMTVPLLPSILQGAILGLQLQHNDATKGVLSCLQLILQQMQGKNGDLYSTTVEAWLAANGQGFAETLLKCAMGHLNPARIDADYGSCAGVLVCLAQLDGQRLRDWVATAMNSPRIDTTGRLTTEEKAGFVDALFTACDEAAFRRAVRHFSKLCRQRHVVV</sequence>
<dbReference type="PANTHER" id="PTHR12363">
    <property type="entry name" value="TRANSPORTIN 3 AND IMPORTIN 13"/>
    <property type="match status" value="1"/>
</dbReference>
<dbReference type="AlphaFoldDB" id="A0A6G0XF12"/>
<proteinExistence type="inferred from homology"/>
<comment type="similarity">
    <text evidence="2">Belongs to the importin beta family.</text>
</comment>
<evidence type="ECO:0000256" key="4">
    <source>
        <dbReference type="ARBA" id="ARBA00023242"/>
    </source>
</evidence>
<gene>
    <name evidence="5" type="ORF">Ae201684_005591</name>
</gene>
<protein>
    <recommendedName>
        <fullName evidence="7">Exportin-1/Importin-beta-like domain-containing protein</fullName>
    </recommendedName>
</protein>
<dbReference type="InterPro" id="IPR057941">
    <property type="entry name" value="TPR_TNPO3_IPO13_2nd"/>
</dbReference>
<evidence type="ECO:0000256" key="1">
    <source>
        <dbReference type="ARBA" id="ARBA00004123"/>
    </source>
</evidence>
<dbReference type="Gene3D" id="1.25.10.10">
    <property type="entry name" value="Leucine-rich Repeat Variant"/>
    <property type="match status" value="2"/>
</dbReference>
<evidence type="ECO:0000313" key="5">
    <source>
        <dbReference type="EMBL" id="KAF0738664.1"/>
    </source>
</evidence>
<dbReference type="Pfam" id="PF24138">
    <property type="entry name" value="TPR_TNPO3_IPO13_2nd"/>
    <property type="match status" value="1"/>
</dbReference>
<dbReference type="Pfam" id="PF24139">
    <property type="entry name" value="TPR_TNPO3_IPO13_4th"/>
    <property type="match status" value="1"/>
</dbReference>
<dbReference type="InterPro" id="IPR016024">
    <property type="entry name" value="ARM-type_fold"/>
</dbReference>
<comment type="caution">
    <text evidence="5">The sequence shown here is derived from an EMBL/GenBank/DDBJ whole genome shotgun (WGS) entry which is preliminary data.</text>
</comment>
<keyword evidence="4" id="KW-0539">Nucleus</keyword>
<dbReference type="GO" id="GO:0005737">
    <property type="term" value="C:cytoplasm"/>
    <property type="evidence" value="ECO:0007669"/>
    <property type="project" value="TreeGrafter"/>
</dbReference>
<organism evidence="5 6">
    <name type="scientific">Aphanomyces euteiches</name>
    <dbReference type="NCBI Taxonomy" id="100861"/>
    <lineage>
        <taxon>Eukaryota</taxon>
        <taxon>Sar</taxon>
        <taxon>Stramenopiles</taxon>
        <taxon>Oomycota</taxon>
        <taxon>Saprolegniomycetes</taxon>
        <taxon>Saprolegniales</taxon>
        <taxon>Verrucalvaceae</taxon>
        <taxon>Aphanomyces</taxon>
    </lineage>
</organism>
<evidence type="ECO:0008006" key="7">
    <source>
        <dbReference type="Google" id="ProtNLM"/>
    </source>
</evidence>
<dbReference type="VEuPathDB" id="FungiDB:AeMF1_012127"/>
<keyword evidence="6" id="KW-1185">Reference proteome</keyword>
<dbReference type="InterPro" id="IPR051345">
    <property type="entry name" value="Importin_beta-like_NTR"/>
</dbReference>
<keyword evidence="3" id="KW-0813">Transport</keyword>
<accession>A0A6G0XF12</accession>
<evidence type="ECO:0000256" key="2">
    <source>
        <dbReference type="ARBA" id="ARBA00007991"/>
    </source>
</evidence>
<evidence type="ECO:0000256" key="3">
    <source>
        <dbReference type="ARBA" id="ARBA00022448"/>
    </source>
</evidence>
<comment type="subcellular location">
    <subcellularLocation>
        <location evidence="1">Nucleus</location>
    </subcellularLocation>
</comment>
<dbReference type="GO" id="GO:0006606">
    <property type="term" value="P:protein import into nucleus"/>
    <property type="evidence" value="ECO:0007669"/>
    <property type="project" value="TreeGrafter"/>
</dbReference>
<reference evidence="5 6" key="1">
    <citation type="submission" date="2019-07" db="EMBL/GenBank/DDBJ databases">
        <title>Genomics analysis of Aphanomyces spp. identifies a new class of oomycete effector associated with host adaptation.</title>
        <authorList>
            <person name="Gaulin E."/>
        </authorList>
    </citation>
    <scope>NUCLEOTIDE SEQUENCE [LARGE SCALE GENOMIC DNA]</scope>
    <source>
        <strain evidence="5 6">ATCC 201684</strain>
    </source>
</reference>
<dbReference type="Proteomes" id="UP000481153">
    <property type="component" value="Unassembled WGS sequence"/>
</dbReference>
<dbReference type="GO" id="GO:0005634">
    <property type="term" value="C:nucleus"/>
    <property type="evidence" value="ECO:0007669"/>
    <property type="project" value="UniProtKB-SubCell"/>
</dbReference>
<dbReference type="PANTHER" id="PTHR12363:SF33">
    <property type="entry name" value="IMPORTIN-13"/>
    <property type="match status" value="1"/>
</dbReference>
<evidence type="ECO:0000313" key="6">
    <source>
        <dbReference type="Proteomes" id="UP000481153"/>
    </source>
</evidence>